<dbReference type="EC" id="5.6.2.4" evidence="5"/>
<evidence type="ECO:0000256" key="3">
    <source>
        <dbReference type="ARBA" id="ARBA00023235"/>
    </source>
</evidence>
<dbReference type="SMART" id="SM00487">
    <property type="entry name" value="DEXDc"/>
    <property type="match status" value="1"/>
</dbReference>
<protein>
    <recommendedName>
        <fullName evidence="5">DNA 3'-5' helicase</fullName>
        <ecNumber evidence="5">5.6.2.4</ecNumber>
    </recommendedName>
</protein>
<evidence type="ECO:0000313" key="7">
    <source>
        <dbReference type="EMBL" id="KAK6191203.1"/>
    </source>
</evidence>
<dbReference type="GO" id="GO:0005737">
    <property type="term" value="C:cytoplasm"/>
    <property type="evidence" value="ECO:0007669"/>
    <property type="project" value="TreeGrafter"/>
</dbReference>
<dbReference type="AlphaFoldDB" id="A0AAN8K9S7"/>
<comment type="catalytic activity">
    <reaction evidence="4">
        <text>Couples ATP hydrolysis with the unwinding of duplex DNA by translocating in the 3'-5' direction.</text>
        <dbReference type="EC" id="5.6.2.4"/>
    </reaction>
</comment>
<reference evidence="7 8" key="1">
    <citation type="submission" date="2024-01" db="EMBL/GenBank/DDBJ databases">
        <title>The genome of the rayed Mediterranean limpet Patella caerulea (Linnaeus, 1758).</title>
        <authorList>
            <person name="Anh-Thu Weber A."/>
            <person name="Halstead-Nussloch G."/>
        </authorList>
    </citation>
    <scope>NUCLEOTIDE SEQUENCE [LARGE SCALE GENOMIC DNA]</scope>
    <source>
        <strain evidence="7">AATW-2023a</strain>
        <tissue evidence="7">Whole specimen</tissue>
    </source>
</reference>
<dbReference type="CDD" id="cd17920">
    <property type="entry name" value="DEXHc_RecQ"/>
    <property type="match status" value="1"/>
</dbReference>
<dbReference type="SUPFAM" id="SSF52540">
    <property type="entry name" value="P-loop containing nucleoside triphosphate hydrolases"/>
    <property type="match status" value="1"/>
</dbReference>
<dbReference type="GO" id="GO:0003677">
    <property type="term" value="F:DNA binding"/>
    <property type="evidence" value="ECO:0007669"/>
    <property type="project" value="UniProtKB-KW"/>
</dbReference>
<dbReference type="PROSITE" id="PS51192">
    <property type="entry name" value="HELICASE_ATP_BIND_1"/>
    <property type="match status" value="1"/>
</dbReference>
<dbReference type="InterPro" id="IPR014001">
    <property type="entry name" value="Helicase_ATP-bd"/>
</dbReference>
<dbReference type="PANTHER" id="PTHR13710:SF105">
    <property type="entry name" value="ATP-DEPENDENT DNA HELICASE Q1"/>
    <property type="match status" value="1"/>
</dbReference>
<dbReference type="GO" id="GO:0005524">
    <property type="term" value="F:ATP binding"/>
    <property type="evidence" value="ECO:0007669"/>
    <property type="project" value="InterPro"/>
</dbReference>
<proteinExistence type="inferred from homology"/>
<dbReference type="GO" id="GO:0009378">
    <property type="term" value="F:four-way junction helicase activity"/>
    <property type="evidence" value="ECO:0007669"/>
    <property type="project" value="TreeGrafter"/>
</dbReference>
<evidence type="ECO:0000256" key="4">
    <source>
        <dbReference type="ARBA" id="ARBA00034617"/>
    </source>
</evidence>
<dbReference type="EMBL" id="JAZGQO010000002">
    <property type="protein sequence ID" value="KAK6191203.1"/>
    <property type="molecule type" value="Genomic_DNA"/>
</dbReference>
<sequence length="345" mass="39030">MAAPMSEEFLDAIQFSKSKLRVTDLNLKDKQLEALYACYEGHDCVAVLPTGCGKSLIFQILSWLLQKKYKKSEAMIVIVVSPLNSIMQDQVVGLVEKGIKACYLNNTGSAAKTYEIGEEDGDPDDEFKELETPVYTEKSVSLASLKNGDYKLIYAHPETLMSNSVIGRMLRSKIYKEQVGCIAIDEVHLVADWGQQFRKDFQKLSELNALFTDAVHIVVTATLTPLSMNILIKDLQLSNPTVIKTNPDRINIYIEKKTRLPNVRKFDKFDDLIEPLFLELKAAKSEFPVTIVYVDGLDCLCYCYQYLDTNMGSDGYLPASEPVPETRIFAQYHKSYTNRMKELIV</sequence>
<organism evidence="7 8">
    <name type="scientific">Patella caerulea</name>
    <name type="common">Rayed Mediterranean limpet</name>
    <dbReference type="NCBI Taxonomy" id="87958"/>
    <lineage>
        <taxon>Eukaryota</taxon>
        <taxon>Metazoa</taxon>
        <taxon>Spiralia</taxon>
        <taxon>Lophotrochozoa</taxon>
        <taxon>Mollusca</taxon>
        <taxon>Gastropoda</taxon>
        <taxon>Patellogastropoda</taxon>
        <taxon>Patelloidea</taxon>
        <taxon>Patellidae</taxon>
        <taxon>Patella</taxon>
    </lineage>
</organism>
<dbReference type="PANTHER" id="PTHR13710">
    <property type="entry name" value="DNA HELICASE RECQ FAMILY MEMBER"/>
    <property type="match status" value="1"/>
</dbReference>
<name>A0AAN8K9S7_PATCE</name>
<dbReference type="InterPro" id="IPR027417">
    <property type="entry name" value="P-loop_NTPase"/>
</dbReference>
<dbReference type="InterPro" id="IPR011545">
    <property type="entry name" value="DEAD/DEAH_box_helicase_dom"/>
</dbReference>
<evidence type="ECO:0000256" key="1">
    <source>
        <dbReference type="ARBA" id="ARBA00005446"/>
    </source>
</evidence>
<comment type="caution">
    <text evidence="7">The sequence shown here is derived from an EMBL/GenBank/DDBJ whole genome shotgun (WGS) entry which is preliminary data.</text>
</comment>
<feature type="domain" description="Helicase ATP-binding" evidence="6">
    <location>
        <begin position="35"/>
        <end position="241"/>
    </location>
</feature>
<dbReference type="Proteomes" id="UP001347796">
    <property type="component" value="Unassembled WGS sequence"/>
</dbReference>
<accession>A0AAN8K9S7</accession>
<dbReference type="Pfam" id="PF00270">
    <property type="entry name" value="DEAD"/>
    <property type="match status" value="1"/>
</dbReference>
<dbReference type="GO" id="GO:0043138">
    <property type="term" value="F:3'-5' DNA helicase activity"/>
    <property type="evidence" value="ECO:0007669"/>
    <property type="project" value="UniProtKB-EC"/>
</dbReference>
<keyword evidence="8" id="KW-1185">Reference proteome</keyword>
<gene>
    <name evidence="7" type="ORF">SNE40_002941</name>
</gene>
<dbReference type="GO" id="GO:0000724">
    <property type="term" value="P:double-strand break repair via homologous recombination"/>
    <property type="evidence" value="ECO:0007669"/>
    <property type="project" value="TreeGrafter"/>
</dbReference>
<comment type="similarity">
    <text evidence="1">Belongs to the helicase family. RecQ subfamily.</text>
</comment>
<evidence type="ECO:0000313" key="8">
    <source>
        <dbReference type="Proteomes" id="UP001347796"/>
    </source>
</evidence>
<dbReference type="GO" id="GO:0005694">
    <property type="term" value="C:chromosome"/>
    <property type="evidence" value="ECO:0007669"/>
    <property type="project" value="TreeGrafter"/>
</dbReference>
<evidence type="ECO:0000256" key="5">
    <source>
        <dbReference type="ARBA" id="ARBA00034808"/>
    </source>
</evidence>
<evidence type="ECO:0000259" key="6">
    <source>
        <dbReference type="PROSITE" id="PS51192"/>
    </source>
</evidence>
<dbReference type="Gene3D" id="3.40.50.300">
    <property type="entry name" value="P-loop containing nucleotide triphosphate hydrolases"/>
    <property type="match status" value="1"/>
</dbReference>
<keyword evidence="3" id="KW-0413">Isomerase</keyword>
<evidence type="ECO:0000256" key="2">
    <source>
        <dbReference type="ARBA" id="ARBA00023125"/>
    </source>
</evidence>
<keyword evidence="2" id="KW-0238">DNA-binding</keyword>